<feature type="transmembrane region" description="Helical" evidence="7">
    <location>
        <begin position="125"/>
        <end position="145"/>
    </location>
</feature>
<feature type="transmembrane region" description="Helical" evidence="7">
    <location>
        <begin position="60"/>
        <end position="82"/>
    </location>
</feature>
<keyword evidence="4 7" id="KW-0812">Transmembrane</keyword>
<feature type="transmembrane region" description="Helical" evidence="7">
    <location>
        <begin position="22"/>
        <end position="40"/>
    </location>
</feature>
<comment type="catalytic activity">
    <reaction evidence="7">
        <text>L-cysteinyl-[prolipoprotein] + a 1,2-diacyl-sn-glycero-3-phospho-(1'-sn-glycerol) = an S-1,2-diacyl-sn-glyceryl-L-cysteinyl-[prolipoprotein] + sn-glycerol 1-phosphate + H(+)</text>
        <dbReference type="Rhea" id="RHEA:56712"/>
        <dbReference type="Rhea" id="RHEA-COMP:14679"/>
        <dbReference type="Rhea" id="RHEA-COMP:14680"/>
        <dbReference type="ChEBI" id="CHEBI:15378"/>
        <dbReference type="ChEBI" id="CHEBI:29950"/>
        <dbReference type="ChEBI" id="CHEBI:57685"/>
        <dbReference type="ChEBI" id="CHEBI:64716"/>
        <dbReference type="ChEBI" id="CHEBI:140658"/>
        <dbReference type="EC" id="2.5.1.145"/>
    </reaction>
</comment>
<name>A0A838XYS7_9GAMM</name>
<comment type="function">
    <text evidence="7">Catalyzes the transfer of the diacylglyceryl group from phosphatidylglycerol to the sulfhydryl group of the N-terminal cysteine of a prolipoprotein, the first step in the formation of mature lipoproteins.</text>
</comment>
<dbReference type="GO" id="GO:0042158">
    <property type="term" value="P:lipoprotein biosynthetic process"/>
    <property type="evidence" value="ECO:0007669"/>
    <property type="project" value="UniProtKB-UniRule"/>
</dbReference>
<dbReference type="UniPathway" id="UPA00664"/>
<feature type="transmembrane region" description="Helical" evidence="7">
    <location>
        <begin position="180"/>
        <end position="197"/>
    </location>
</feature>
<gene>
    <name evidence="7" type="primary">lgt</name>
    <name evidence="8" type="ORF">H2072_01225</name>
</gene>
<keyword evidence="8" id="KW-0449">Lipoprotein</keyword>
<evidence type="ECO:0000313" key="8">
    <source>
        <dbReference type="EMBL" id="MBA4692350.1"/>
    </source>
</evidence>
<evidence type="ECO:0000256" key="3">
    <source>
        <dbReference type="ARBA" id="ARBA00022679"/>
    </source>
</evidence>
<dbReference type="EC" id="2.5.1.145" evidence="7"/>
<evidence type="ECO:0000256" key="7">
    <source>
        <dbReference type="HAMAP-Rule" id="MF_01147"/>
    </source>
</evidence>
<reference evidence="8 9" key="1">
    <citation type="submission" date="2020-06" db="EMBL/GenBank/DDBJ databases">
        <title>Dysbiosis in marine aquaculture revealed through microbiome analysis: reverse ecology for environmental sustainability.</title>
        <authorList>
            <person name="Haro-Moreno J.M."/>
            <person name="Coutinho F.H."/>
            <person name="Zaragoza-Solas A."/>
            <person name="Picazo A."/>
            <person name="Almagro-Moreno S."/>
            <person name="Lopez-Perez M."/>
        </authorList>
    </citation>
    <scope>NUCLEOTIDE SEQUENCE [LARGE SCALE GENOMIC DNA]</scope>
    <source>
        <strain evidence="8">MCMED-G41</strain>
    </source>
</reference>
<comment type="pathway">
    <text evidence="7">Protein modification; lipoprotein biosynthesis (diacylglyceryl transfer).</text>
</comment>
<feature type="transmembrane region" description="Helical" evidence="7">
    <location>
        <begin position="234"/>
        <end position="258"/>
    </location>
</feature>
<evidence type="ECO:0000256" key="5">
    <source>
        <dbReference type="ARBA" id="ARBA00022989"/>
    </source>
</evidence>
<protein>
    <recommendedName>
        <fullName evidence="7">Phosphatidylglycerol--prolipoprotein diacylglyceryl transferase</fullName>
        <ecNumber evidence="7">2.5.1.145</ecNumber>
    </recommendedName>
</protein>
<comment type="similarity">
    <text evidence="1 7">Belongs to the Lgt family.</text>
</comment>
<dbReference type="GO" id="GO:0005886">
    <property type="term" value="C:plasma membrane"/>
    <property type="evidence" value="ECO:0007669"/>
    <property type="project" value="UniProtKB-SubCell"/>
</dbReference>
<keyword evidence="6 7" id="KW-0472">Membrane</keyword>
<comment type="caution">
    <text evidence="8">The sequence shown here is derived from an EMBL/GenBank/DDBJ whole genome shotgun (WGS) entry which is preliminary data.</text>
</comment>
<evidence type="ECO:0000256" key="6">
    <source>
        <dbReference type="ARBA" id="ARBA00023136"/>
    </source>
</evidence>
<feature type="binding site" evidence="7">
    <location>
        <position position="144"/>
    </location>
    <ligand>
        <name>a 1,2-diacyl-sn-glycero-3-phospho-(1'-sn-glycerol)</name>
        <dbReference type="ChEBI" id="CHEBI:64716"/>
    </ligand>
</feature>
<dbReference type="EMBL" id="JACETL010000006">
    <property type="protein sequence ID" value="MBA4692350.1"/>
    <property type="molecule type" value="Genomic_DNA"/>
</dbReference>
<dbReference type="InterPro" id="IPR001640">
    <property type="entry name" value="Lgt"/>
</dbReference>
<evidence type="ECO:0000256" key="1">
    <source>
        <dbReference type="ARBA" id="ARBA00007150"/>
    </source>
</evidence>
<sequence>MIIELSDFFNNPSLIEIGWFRIQYYAVTWILSAIFIFQYLKRHQIIRELQLSSDQVNDIVFLYGLIFGAMVGGRFGYMFFYGLDQFAANPLSLFFIWEGGLSFHGGLIGVILSLYVYCYQHKISFLRLADSICIAMPIGLGLVRIGNFMNGELFGRPTDGTWGFIFPTDPYGFTRHPSQLYEAFFEGLFLFILLMFVNAKNNKHGVISGTFLLAYGAIRFFVEYFRQPDSHMGFVALQLSMGQLLSIPMVIIGLLLLMKSLKKNEAIS</sequence>
<dbReference type="PANTHER" id="PTHR30589">
    <property type="entry name" value="PROLIPOPROTEIN DIACYLGLYCERYL TRANSFERASE"/>
    <property type="match status" value="1"/>
</dbReference>
<evidence type="ECO:0000256" key="2">
    <source>
        <dbReference type="ARBA" id="ARBA00022475"/>
    </source>
</evidence>
<proteinExistence type="inferred from homology"/>
<dbReference type="HAMAP" id="MF_01147">
    <property type="entry name" value="Lgt"/>
    <property type="match status" value="1"/>
</dbReference>
<evidence type="ECO:0000313" key="9">
    <source>
        <dbReference type="Proteomes" id="UP000551848"/>
    </source>
</evidence>
<feature type="transmembrane region" description="Helical" evidence="7">
    <location>
        <begin position="204"/>
        <end position="222"/>
    </location>
</feature>
<dbReference type="AlphaFoldDB" id="A0A838XYS7"/>
<keyword evidence="3 7" id="KW-0808">Transferase</keyword>
<dbReference type="GO" id="GO:0008961">
    <property type="term" value="F:phosphatidylglycerol-prolipoprotein diacylglyceryl transferase activity"/>
    <property type="evidence" value="ECO:0007669"/>
    <property type="project" value="UniProtKB-UniRule"/>
</dbReference>
<keyword evidence="2 7" id="KW-1003">Cell membrane</keyword>
<comment type="subcellular location">
    <subcellularLocation>
        <location evidence="7">Cell membrane</location>
        <topology evidence="7">Multi-pass membrane protein</topology>
    </subcellularLocation>
</comment>
<evidence type="ECO:0000256" key="4">
    <source>
        <dbReference type="ARBA" id="ARBA00022692"/>
    </source>
</evidence>
<accession>A0A838XYS7</accession>
<organism evidence="8 9">
    <name type="scientific">SAR86 cluster bacterium</name>
    <dbReference type="NCBI Taxonomy" id="2030880"/>
    <lineage>
        <taxon>Bacteria</taxon>
        <taxon>Pseudomonadati</taxon>
        <taxon>Pseudomonadota</taxon>
        <taxon>Gammaproteobacteria</taxon>
        <taxon>SAR86 cluster</taxon>
    </lineage>
</organism>
<dbReference type="PANTHER" id="PTHR30589:SF0">
    <property type="entry name" value="PHOSPHATIDYLGLYCEROL--PROLIPOPROTEIN DIACYLGLYCERYL TRANSFERASE"/>
    <property type="match status" value="1"/>
</dbReference>
<keyword evidence="5 7" id="KW-1133">Transmembrane helix</keyword>
<dbReference type="Pfam" id="PF01790">
    <property type="entry name" value="LGT"/>
    <property type="match status" value="1"/>
</dbReference>
<dbReference type="Proteomes" id="UP000551848">
    <property type="component" value="Unassembled WGS sequence"/>
</dbReference>
<dbReference type="NCBIfam" id="TIGR00544">
    <property type="entry name" value="lgt"/>
    <property type="match status" value="1"/>
</dbReference>
<feature type="transmembrane region" description="Helical" evidence="7">
    <location>
        <begin position="94"/>
        <end position="118"/>
    </location>
</feature>